<name>A0ABZ0SHV0_9MICO</name>
<keyword evidence="3" id="KW-1185">Reference proteome</keyword>
<protein>
    <submittedName>
        <fullName evidence="2">Uncharacterized protein</fullName>
    </submittedName>
</protein>
<dbReference type="Proteomes" id="UP001323798">
    <property type="component" value="Chromosome"/>
</dbReference>
<keyword evidence="1" id="KW-0812">Transmembrane</keyword>
<feature type="transmembrane region" description="Helical" evidence="1">
    <location>
        <begin position="72"/>
        <end position="94"/>
    </location>
</feature>
<organism evidence="2 3">
    <name type="scientific">Microbacterium rhizosphaerae</name>
    <dbReference type="NCBI Taxonomy" id="1678237"/>
    <lineage>
        <taxon>Bacteria</taxon>
        <taxon>Bacillati</taxon>
        <taxon>Actinomycetota</taxon>
        <taxon>Actinomycetes</taxon>
        <taxon>Micrococcales</taxon>
        <taxon>Microbacteriaceae</taxon>
        <taxon>Microbacterium</taxon>
    </lineage>
</organism>
<keyword evidence="1" id="KW-0472">Membrane</keyword>
<evidence type="ECO:0000256" key="1">
    <source>
        <dbReference type="SAM" id="Phobius"/>
    </source>
</evidence>
<proteinExistence type="predicted"/>
<evidence type="ECO:0000313" key="2">
    <source>
        <dbReference type="EMBL" id="WPR88856.1"/>
    </source>
</evidence>
<dbReference type="EMBL" id="CP139368">
    <property type="protein sequence ID" value="WPR88856.1"/>
    <property type="molecule type" value="Genomic_DNA"/>
</dbReference>
<gene>
    <name evidence="2" type="ORF">SM116_13930</name>
</gene>
<evidence type="ECO:0000313" key="3">
    <source>
        <dbReference type="Proteomes" id="UP001323798"/>
    </source>
</evidence>
<feature type="transmembrane region" description="Helical" evidence="1">
    <location>
        <begin position="12"/>
        <end position="33"/>
    </location>
</feature>
<feature type="transmembrane region" description="Helical" evidence="1">
    <location>
        <begin position="39"/>
        <end position="60"/>
    </location>
</feature>
<sequence length="96" mass="9561">MSTPPLVPRSTLGGIVGVWAAAAVAGVAVGIFAPPGWRAAWLTIVLGAVIIASFAVQLAVGRPDGFLRRVAMSTAGSLLVLGIVGIVFGLASIVPV</sequence>
<keyword evidence="1" id="KW-1133">Transmembrane helix</keyword>
<reference evidence="2 3" key="1">
    <citation type="submission" date="2023-11" db="EMBL/GenBank/DDBJ databases">
        <title>Genome sequence of Microbacterium rhizosphaerae KACC 19337.</title>
        <authorList>
            <person name="Choi H."/>
            <person name="Kim S."/>
            <person name="Kim Y."/>
            <person name="Kwon S.-W."/>
            <person name="Heo J."/>
        </authorList>
    </citation>
    <scope>NUCLEOTIDE SEQUENCE [LARGE SCALE GENOMIC DNA]</scope>
    <source>
        <strain evidence="2 3">KACC 19337</strain>
    </source>
</reference>
<accession>A0ABZ0SHV0</accession>
<dbReference type="RefSeq" id="WP_320941573.1">
    <property type="nucleotide sequence ID" value="NZ_BAABEU010000005.1"/>
</dbReference>